<evidence type="ECO:0000313" key="5">
    <source>
        <dbReference type="Proteomes" id="UP000291116"/>
    </source>
</evidence>
<dbReference type="SUPFAM" id="SSF52833">
    <property type="entry name" value="Thioredoxin-like"/>
    <property type="match status" value="1"/>
</dbReference>
<name>A0A448YY61_9STRA</name>
<organism evidence="4 5">
    <name type="scientific">Pseudo-nitzschia multistriata</name>
    <dbReference type="NCBI Taxonomy" id="183589"/>
    <lineage>
        <taxon>Eukaryota</taxon>
        <taxon>Sar</taxon>
        <taxon>Stramenopiles</taxon>
        <taxon>Ochrophyta</taxon>
        <taxon>Bacillariophyta</taxon>
        <taxon>Bacillariophyceae</taxon>
        <taxon>Bacillariophycidae</taxon>
        <taxon>Bacillariales</taxon>
        <taxon>Bacillariaceae</taxon>
        <taxon>Pseudo-nitzschia</taxon>
    </lineage>
</organism>
<dbReference type="AlphaFoldDB" id="A0A448YY61"/>
<dbReference type="OrthoDB" id="2121326at2759"/>
<sequence length="144" mass="15163">MGGGGGKSRGRRGANASPNPPVLSSREDLDRALRDAAAKASESDKKKGSLVVLEFTAEWCTVCQKIAPFWRGLGSDAKVVSADRLVALYTIDVDASPDLTNSFGASGLPLFVFLVDGKKVDSLVGAQQTALRKMVLKHASSSNK</sequence>
<keyword evidence="5" id="KW-1185">Reference proteome</keyword>
<evidence type="ECO:0000259" key="3">
    <source>
        <dbReference type="PROSITE" id="PS51352"/>
    </source>
</evidence>
<gene>
    <name evidence="4" type="ORF">PSNMU_V1.4_AUG-EV-PASAV3_0014690</name>
</gene>
<evidence type="ECO:0000313" key="4">
    <source>
        <dbReference type="EMBL" id="VEU34741.1"/>
    </source>
</evidence>
<dbReference type="PROSITE" id="PS51352">
    <property type="entry name" value="THIOREDOXIN_2"/>
    <property type="match status" value="1"/>
</dbReference>
<dbReference type="Proteomes" id="UP000291116">
    <property type="component" value="Unassembled WGS sequence"/>
</dbReference>
<dbReference type="PANTHER" id="PTHR46115">
    <property type="entry name" value="THIOREDOXIN-LIKE PROTEIN 1"/>
    <property type="match status" value="1"/>
</dbReference>
<protein>
    <recommendedName>
        <fullName evidence="3">Thioredoxin domain-containing protein</fullName>
    </recommendedName>
</protein>
<evidence type="ECO:0000256" key="2">
    <source>
        <dbReference type="SAM" id="MobiDB-lite"/>
    </source>
</evidence>
<dbReference type="Pfam" id="PF00085">
    <property type="entry name" value="Thioredoxin"/>
    <property type="match status" value="1"/>
</dbReference>
<dbReference type="InterPro" id="IPR036249">
    <property type="entry name" value="Thioredoxin-like_sf"/>
</dbReference>
<feature type="domain" description="Thioredoxin" evidence="3">
    <location>
        <begin position="14"/>
        <end position="141"/>
    </location>
</feature>
<dbReference type="InterPro" id="IPR013766">
    <property type="entry name" value="Thioredoxin_domain"/>
</dbReference>
<proteinExistence type="predicted"/>
<feature type="region of interest" description="Disordered" evidence="2">
    <location>
        <begin position="1"/>
        <end position="28"/>
    </location>
</feature>
<accession>A0A448YY61</accession>
<evidence type="ECO:0000256" key="1">
    <source>
        <dbReference type="ARBA" id="ARBA00023157"/>
    </source>
</evidence>
<dbReference type="EMBL" id="CAACVS010000037">
    <property type="protein sequence ID" value="VEU34741.1"/>
    <property type="molecule type" value="Genomic_DNA"/>
</dbReference>
<dbReference type="Gene3D" id="3.40.30.10">
    <property type="entry name" value="Glutaredoxin"/>
    <property type="match status" value="1"/>
</dbReference>
<reference evidence="4 5" key="1">
    <citation type="submission" date="2019-01" db="EMBL/GenBank/DDBJ databases">
        <authorList>
            <person name="Ferrante I. M."/>
        </authorList>
    </citation>
    <scope>NUCLEOTIDE SEQUENCE [LARGE SCALE GENOMIC DNA]</scope>
    <source>
        <strain evidence="4 5">B856</strain>
    </source>
</reference>
<dbReference type="CDD" id="cd02947">
    <property type="entry name" value="TRX_family"/>
    <property type="match status" value="1"/>
</dbReference>
<keyword evidence="1" id="KW-1015">Disulfide bond</keyword>